<dbReference type="Pfam" id="PF00096">
    <property type="entry name" value="zf-C2H2"/>
    <property type="match status" value="3"/>
</dbReference>
<dbReference type="PROSITE" id="PS00028">
    <property type="entry name" value="ZINC_FINGER_C2H2_1"/>
    <property type="match status" value="2"/>
</dbReference>
<feature type="domain" description="C2H2-type" evidence="11">
    <location>
        <begin position="289"/>
        <end position="316"/>
    </location>
</feature>
<dbReference type="OrthoDB" id="654211at2759"/>
<dbReference type="FunFam" id="3.30.160.60:FF:000045">
    <property type="entry name" value="ZFP69 zinc finger protein B"/>
    <property type="match status" value="1"/>
</dbReference>
<name>A0A068Y329_ECHMU</name>
<dbReference type="PANTHER" id="PTHR24388:SF54">
    <property type="entry name" value="PROTEIN ESCARGOT"/>
    <property type="match status" value="1"/>
</dbReference>
<evidence type="ECO:0000256" key="5">
    <source>
        <dbReference type="ARBA" id="ARBA00022833"/>
    </source>
</evidence>
<dbReference type="InterPro" id="IPR050527">
    <property type="entry name" value="Snail/Krueppel_Znf"/>
</dbReference>
<keyword evidence="13" id="KW-1185">Reference proteome</keyword>
<dbReference type="GO" id="GO:0000981">
    <property type="term" value="F:DNA-binding transcription factor activity, RNA polymerase II-specific"/>
    <property type="evidence" value="ECO:0007669"/>
    <property type="project" value="TreeGrafter"/>
</dbReference>
<evidence type="ECO:0000256" key="7">
    <source>
        <dbReference type="ARBA" id="ARBA00023125"/>
    </source>
</evidence>
<evidence type="ECO:0000313" key="13">
    <source>
        <dbReference type="Proteomes" id="UP000017246"/>
    </source>
</evidence>
<accession>A0A068Y329</accession>
<reference evidence="12" key="1">
    <citation type="journal article" date="2013" name="Nature">
        <title>The genomes of four tapeworm species reveal adaptations to parasitism.</title>
        <authorList>
            <person name="Tsai I.J."/>
            <person name="Zarowiecki M."/>
            <person name="Holroyd N."/>
            <person name="Garciarrubio A."/>
            <person name="Sanchez-Flores A."/>
            <person name="Brooks K.L."/>
            <person name="Tracey A."/>
            <person name="Bobes R.J."/>
            <person name="Fragoso G."/>
            <person name="Sciutto E."/>
            <person name="Aslett M."/>
            <person name="Beasley H."/>
            <person name="Bennett H.M."/>
            <person name="Cai J."/>
            <person name="Camicia F."/>
            <person name="Clark R."/>
            <person name="Cucher M."/>
            <person name="De Silva N."/>
            <person name="Day T.A."/>
            <person name="Deplazes P."/>
            <person name="Estrada K."/>
            <person name="Fernandez C."/>
            <person name="Holland P.W."/>
            <person name="Hou J."/>
            <person name="Hu S."/>
            <person name="Huckvale T."/>
            <person name="Hung S.S."/>
            <person name="Kamenetzky L."/>
            <person name="Keane J.A."/>
            <person name="Kiss F."/>
            <person name="Koziol U."/>
            <person name="Lambert O."/>
            <person name="Liu K."/>
            <person name="Luo X."/>
            <person name="Luo Y."/>
            <person name="Macchiaroli N."/>
            <person name="Nichol S."/>
            <person name="Paps J."/>
            <person name="Parkinson J."/>
            <person name="Pouchkina-Stantcheva N."/>
            <person name="Riddiford N."/>
            <person name="Rosenzvit M."/>
            <person name="Salinas G."/>
            <person name="Wasmuth J.D."/>
            <person name="Zamanian M."/>
            <person name="Zheng Y."/>
            <person name="Cai X."/>
            <person name="Soberon X."/>
            <person name="Olson P.D."/>
            <person name="Laclette J.P."/>
            <person name="Brehm K."/>
            <person name="Berriman M."/>
            <person name="Garciarrubio A."/>
            <person name="Bobes R.J."/>
            <person name="Fragoso G."/>
            <person name="Sanchez-Flores A."/>
            <person name="Estrada K."/>
            <person name="Cevallos M.A."/>
            <person name="Morett E."/>
            <person name="Gonzalez V."/>
            <person name="Portillo T."/>
            <person name="Ochoa-Leyva A."/>
            <person name="Jose M.V."/>
            <person name="Sciutto E."/>
            <person name="Landa A."/>
            <person name="Jimenez L."/>
            <person name="Valdes V."/>
            <person name="Carrero J.C."/>
            <person name="Larralde C."/>
            <person name="Morales-Montor J."/>
            <person name="Limon-Lason J."/>
            <person name="Soberon X."/>
            <person name="Laclette J.P."/>
        </authorList>
    </citation>
    <scope>NUCLEOTIDE SEQUENCE [LARGE SCALE GENOMIC DNA]</scope>
</reference>
<evidence type="ECO:0000256" key="6">
    <source>
        <dbReference type="ARBA" id="ARBA00023015"/>
    </source>
</evidence>
<dbReference type="AlphaFoldDB" id="A0A068Y329"/>
<keyword evidence="9" id="KW-0539">Nucleus</keyword>
<evidence type="ECO:0000259" key="11">
    <source>
        <dbReference type="PROSITE" id="PS50157"/>
    </source>
</evidence>
<keyword evidence="3" id="KW-0677">Repeat</keyword>
<dbReference type="GO" id="GO:0008270">
    <property type="term" value="F:zinc ion binding"/>
    <property type="evidence" value="ECO:0007669"/>
    <property type="project" value="UniProtKB-KW"/>
</dbReference>
<keyword evidence="6" id="KW-0805">Transcription regulation</keyword>
<dbReference type="GO" id="GO:0005634">
    <property type="term" value="C:nucleus"/>
    <property type="evidence" value="ECO:0007669"/>
    <property type="project" value="UniProtKB-SubCell"/>
</dbReference>
<dbReference type="FunFam" id="3.30.160.60:FF:001289">
    <property type="entry name" value="Zinc finger protein 574"/>
    <property type="match status" value="1"/>
</dbReference>
<dbReference type="SUPFAM" id="SSF57667">
    <property type="entry name" value="beta-beta-alpha zinc fingers"/>
    <property type="match status" value="1"/>
</dbReference>
<dbReference type="PROSITE" id="PS50157">
    <property type="entry name" value="ZINC_FINGER_C2H2_2"/>
    <property type="match status" value="3"/>
</dbReference>
<dbReference type="PANTHER" id="PTHR24388">
    <property type="entry name" value="ZINC FINGER PROTEIN"/>
    <property type="match status" value="1"/>
</dbReference>
<dbReference type="Proteomes" id="UP000017246">
    <property type="component" value="Unassembled WGS sequence"/>
</dbReference>
<keyword evidence="8" id="KW-0804">Transcription</keyword>
<dbReference type="eggNOG" id="KOG2462">
    <property type="taxonomic scope" value="Eukaryota"/>
</dbReference>
<dbReference type="OMA" id="RAVWRCR"/>
<evidence type="ECO:0000256" key="9">
    <source>
        <dbReference type="ARBA" id="ARBA00023242"/>
    </source>
</evidence>
<keyword evidence="5" id="KW-0862">Zinc</keyword>
<keyword evidence="7" id="KW-0238">DNA-binding</keyword>
<evidence type="ECO:0000256" key="1">
    <source>
        <dbReference type="ARBA" id="ARBA00004123"/>
    </source>
</evidence>
<gene>
    <name evidence="12" type="ORF">EmuJ_000475100</name>
</gene>
<feature type="domain" description="C2H2-type" evidence="11">
    <location>
        <begin position="235"/>
        <end position="257"/>
    </location>
</feature>
<dbReference type="SMART" id="SM00355">
    <property type="entry name" value="ZnF_C2H2"/>
    <property type="match status" value="4"/>
</dbReference>
<keyword evidence="4 10" id="KW-0863">Zinc-finger</keyword>
<keyword evidence="2" id="KW-0479">Metal-binding</keyword>
<dbReference type="GO" id="GO:0000978">
    <property type="term" value="F:RNA polymerase II cis-regulatory region sequence-specific DNA binding"/>
    <property type="evidence" value="ECO:0007669"/>
    <property type="project" value="TreeGrafter"/>
</dbReference>
<evidence type="ECO:0000256" key="8">
    <source>
        <dbReference type="ARBA" id="ARBA00023163"/>
    </source>
</evidence>
<feature type="domain" description="C2H2-type" evidence="11">
    <location>
        <begin position="261"/>
        <end position="288"/>
    </location>
</feature>
<dbReference type="InterPro" id="IPR036236">
    <property type="entry name" value="Znf_C2H2_sf"/>
</dbReference>
<reference evidence="12" key="2">
    <citation type="submission" date="2015-11" db="EMBL/GenBank/DDBJ databases">
        <authorList>
            <person name="Zhang Y."/>
            <person name="Guo Z."/>
        </authorList>
    </citation>
    <scope>NUCLEOTIDE SEQUENCE</scope>
</reference>
<comment type="subcellular location">
    <subcellularLocation>
        <location evidence="1">Nucleus</location>
    </subcellularLocation>
</comment>
<evidence type="ECO:0000313" key="12">
    <source>
        <dbReference type="EMBL" id="CDS37502.1"/>
    </source>
</evidence>
<evidence type="ECO:0000256" key="3">
    <source>
        <dbReference type="ARBA" id="ARBA00022737"/>
    </source>
</evidence>
<dbReference type="EMBL" id="LN902843">
    <property type="protein sequence ID" value="CDS37502.1"/>
    <property type="molecule type" value="Genomic_DNA"/>
</dbReference>
<evidence type="ECO:0000256" key="2">
    <source>
        <dbReference type="ARBA" id="ARBA00022723"/>
    </source>
</evidence>
<evidence type="ECO:0000256" key="10">
    <source>
        <dbReference type="PROSITE-ProRule" id="PRU00042"/>
    </source>
</evidence>
<dbReference type="InterPro" id="IPR013087">
    <property type="entry name" value="Znf_C2H2_type"/>
</dbReference>
<sequence>MWILIYSSTSKVTPTMKHDFSIASLLKLSPTAREAPELTNSIAKDEAAYTCARRTSNSFDMVSILSSSSSSSAPAGSSPSTLPTILVDTFNASSISQLKRGDGGQIYAIGLSMLSSSKPAISPPSSSDSSVVACPQFYTSPVNASEIALQTYACLSRWHSFYSTTLPNLPNTSPNTSVANPTDDIVNFPTGRIAVNTASGGTKDNAVNHNGVGYSARISEVDDDKEVEEGERAVWRCRKCSKTHNSSACLRMHKRSHLRPWKCGYCEKAFSRNWLLEGHERTHTGEKPFVCPTCQRAFADRSNMRAHTQTHLTVKRCRCPHCPRSFTRRSLLIRHLEKCAFATTAPTTVMNDASTTFTKYPTHDLDTINPTN</sequence>
<evidence type="ECO:0000256" key="4">
    <source>
        <dbReference type="ARBA" id="ARBA00022771"/>
    </source>
</evidence>
<protein>
    <submittedName>
        <fullName evidence="12">Zinc finger protein</fullName>
    </submittedName>
</protein>
<organism evidence="12 13">
    <name type="scientific">Echinococcus multilocularis</name>
    <name type="common">Fox tapeworm</name>
    <dbReference type="NCBI Taxonomy" id="6211"/>
    <lineage>
        <taxon>Eukaryota</taxon>
        <taxon>Metazoa</taxon>
        <taxon>Spiralia</taxon>
        <taxon>Lophotrochozoa</taxon>
        <taxon>Platyhelminthes</taxon>
        <taxon>Cestoda</taxon>
        <taxon>Eucestoda</taxon>
        <taxon>Cyclophyllidea</taxon>
        <taxon>Taeniidae</taxon>
        <taxon>Echinococcus</taxon>
    </lineage>
</organism>
<dbReference type="STRING" id="6211.A0A068Y329"/>
<proteinExistence type="predicted"/>
<dbReference type="Gene3D" id="3.30.160.60">
    <property type="entry name" value="Classic Zinc Finger"/>
    <property type="match status" value="2"/>
</dbReference>